<proteinExistence type="predicted"/>
<accession>E6WY26</accession>
<dbReference type="CDD" id="cd16325">
    <property type="entry name" value="LolA"/>
    <property type="match status" value="1"/>
</dbReference>
<organism evidence="3 4">
    <name type="scientific">Nitratifractor salsuginis (strain DSM 16511 / JCM 12458 / E9I37-1)</name>
    <dbReference type="NCBI Taxonomy" id="749222"/>
    <lineage>
        <taxon>Bacteria</taxon>
        <taxon>Pseudomonadati</taxon>
        <taxon>Campylobacterota</taxon>
        <taxon>Epsilonproteobacteria</taxon>
        <taxon>Campylobacterales</taxon>
        <taxon>Sulfurovaceae</taxon>
        <taxon>Nitratifractor</taxon>
    </lineage>
</organism>
<gene>
    <name evidence="3" type="ordered locus">Nitsa_1147</name>
</gene>
<sequence length="176" mass="20343">MFLKYSLILIALLFTLNAQGITLPAAMEAKFVQKVTNPKKKVIRYEGRLVMDNKSRFKWSYLKPSKKEVCSDGKRVLVVDHDLEQVSTYRMNRGFDLAAALKRAKHYKGRLYTAAYQGRTYTIAVDPKGYIEQIAYRDDMDNVVNIHLYNVHTYAKPMPAGRFRCTYPKSYDVIEG</sequence>
<name>E6WY26_NITSE</name>
<reference evidence="3 4" key="1">
    <citation type="journal article" date="2011" name="Stand. Genomic Sci.">
        <title>Complete genome sequence of Nitratifractor salsuginis type strain (E9I37-1).</title>
        <authorList>
            <person name="Anderson I."/>
            <person name="Sikorski J."/>
            <person name="Zeytun A."/>
            <person name="Nolan M."/>
            <person name="Lapidus A."/>
            <person name="Lucas S."/>
            <person name="Hammon N."/>
            <person name="Deshpande S."/>
            <person name="Cheng J.F."/>
            <person name="Tapia R."/>
            <person name="Han C."/>
            <person name="Goodwin L."/>
            <person name="Pitluck S."/>
            <person name="Liolios K."/>
            <person name="Pagani I."/>
            <person name="Ivanova N."/>
            <person name="Huntemann M."/>
            <person name="Mavromatis K."/>
            <person name="Ovchinikova G."/>
            <person name="Pati A."/>
            <person name="Chen A."/>
            <person name="Palaniappan K."/>
            <person name="Land M."/>
            <person name="Hauser L."/>
            <person name="Brambilla E.M."/>
            <person name="Ngatchou-Djao O.D."/>
            <person name="Rohde M."/>
            <person name="Tindall B.J."/>
            <person name="Goker M."/>
            <person name="Detter J.C."/>
            <person name="Woyke T."/>
            <person name="Bristow J."/>
            <person name="Eisen J.A."/>
            <person name="Markowitz V."/>
            <person name="Hugenholtz P."/>
            <person name="Klenk H.P."/>
            <person name="Kyrpides N.C."/>
        </authorList>
    </citation>
    <scope>NUCLEOTIDE SEQUENCE [LARGE SCALE GENOMIC DNA]</scope>
    <source>
        <strain evidence="4">DSM 16511 / JCM 12458 / E9I37-1</strain>
    </source>
</reference>
<evidence type="ECO:0000313" key="3">
    <source>
        <dbReference type="EMBL" id="ADV46400.1"/>
    </source>
</evidence>
<dbReference type="InterPro" id="IPR004564">
    <property type="entry name" value="OM_lipoprot_carrier_LolA-like"/>
</dbReference>
<protein>
    <submittedName>
        <fullName evidence="3">Outer membrane lipoprotein carrier protein LolA</fullName>
    </submittedName>
</protein>
<dbReference type="HOGENOM" id="CLU_125914_0_0_7"/>
<dbReference type="InterPro" id="IPR029046">
    <property type="entry name" value="LolA/LolB/LppX"/>
</dbReference>
<dbReference type="Gene3D" id="2.50.20.10">
    <property type="entry name" value="Lipoprotein localisation LolA/LolB/LppX"/>
    <property type="match status" value="1"/>
</dbReference>
<evidence type="ECO:0000256" key="1">
    <source>
        <dbReference type="ARBA" id="ARBA00022729"/>
    </source>
</evidence>
<feature type="signal peptide" evidence="2">
    <location>
        <begin position="1"/>
        <end position="20"/>
    </location>
</feature>
<reference evidence="4" key="2">
    <citation type="submission" date="2011-01" db="EMBL/GenBank/DDBJ databases">
        <title>The complete genome of Nitratifractor salsuginis DSM 16511.</title>
        <authorList>
            <consortium name="US DOE Joint Genome Institute (JGI-PGF)"/>
            <person name="Lucas S."/>
            <person name="Copeland A."/>
            <person name="Lapidus A."/>
            <person name="Bruce D."/>
            <person name="Goodwin L."/>
            <person name="Pitluck S."/>
            <person name="Kyrpides N."/>
            <person name="Mavromatis K."/>
            <person name="Ivanova N."/>
            <person name="Mikhailova N."/>
            <person name="Zeytun A."/>
            <person name="Detter J.C."/>
            <person name="Tapia R."/>
            <person name="Han C."/>
            <person name="Land M."/>
            <person name="Hauser L."/>
            <person name="Markowitz V."/>
            <person name="Cheng J.-F."/>
            <person name="Hugenholtz P."/>
            <person name="Woyke T."/>
            <person name="Wu D."/>
            <person name="Tindall B."/>
            <person name="Schuetze A."/>
            <person name="Brambilla E."/>
            <person name="Klenk H.-P."/>
            <person name="Eisen J.A."/>
        </authorList>
    </citation>
    <scope>NUCLEOTIDE SEQUENCE [LARGE SCALE GENOMIC DNA]</scope>
    <source>
        <strain evidence="4">DSM 16511 / JCM 12458 / E9I37-1</strain>
    </source>
</reference>
<evidence type="ECO:0000313" key="4">
    <source>
        <dbReference type="Proteomes" id="UP000008633"/>
    </source>
</evidence>
<keyword evidence="4" id="KW-1185">Reference proteome</keyword>
<dbReference type="KEGG" id="nsa:Nitsa_1147"/>
<dbReference type="STRING" id="749222.Nitsa_1147"/>
<dbReference type="PANTHER" id="PTHR35869:SF1">
    <property type="entry name" value="OUTER-MEMBRANE LIPOPROTEIN CARRIER PROTEIN"/>
    <property type="match status" value="1"/>
</dbReference>
<dbReference type="SUPFAM" id="SSF89392">
    <property type="entry name" value="Prokaryotic lipoproteins and lipoprotein localization factors"/>
    <property type="match status" value="1"/>
</dbReference>
<dbReference type="eggNOG" id="COG2834">
    <property type="taxonomic scope" value="Bacteria"/>
</dbReference>
<dbReference type="NCBIfam" id="NF000663">
    <property type="entry name" value="PRK00031.2-1"/>
    <property type="match status" value="1"/>
</dbReference>
<feature type="chain" id="PRO_5003214684" evidence="2">
    <location>
        <begin position="21"/>
        <end position="176"/>
    </location>
</feature>
<keyword evidence="1 2" id="KW-0732">Signal</keyword>
<evidence type="ECO:0000256" key="2">
    <source>
        <dbReference type="SAM" id="SignalP"/>
    </source>
</evidence>
<dbReference type="AlphaFoldDB" id="E6WY26"/>
<keyword evidence="3" id="KW-0449">Lipoprotein</keyword>
<dbReference type="Pfam" id="PF03548">
    <property type="entry name" value="LolA"/>
    <property type="match status" value="1"/>
</dbReference>
<dbReference type="EMBL" id="CP002452">
    <property type="protein sequence ID" value="ADV46400.1"/>
    <property type="molecule type" value="Genomic_DNA"/>
</dbReference>
<dbReference type="PANTHER" id="PTHR35869">
    <property type="entry name" value="OUTER-MEMBRANE LIPOPROTEIN CARRIER PROTEIN"/>
    <property type="match status" value="1"/>
</dbReference>
<dbReference type="Proteomes" id="UP000008633">
    <property type="component" value="Chromosome"/>
</dbReference>
<dbReference type="RefSeq" id="WP_013554091.1">
    <property type="nucleotide sequence ID" value="NC_014935.1"/>
</dbReference>